<dbReference type="KEGG" id="cbae:COR50_07895"/>
<organism evidence="2 3">
    <name type="scientific">Chitinophaga caeni</name>
    <dbReference type="NCBI Taxonomy" id="2029983"/>
    <lineage>
        <taxon>Bacteria</taxon>
        <taxon>Pseudomonadati</taxon>
        <taxon>Bacteroidota</taxon>
        <taxon>Chitinophagia</taxon>
        <taxon>Chitinophagales</taxon>
        <taxon>Chitinophagaceae</taxon>
        <taxon>Chitinophaga</taxon>
    </lineage>
</organism>
<dbReference type="AlphaFoldDB" id="A0A291QTB9"/>
<dbReference type="PROSITE" id="PS51257">
    <property type="entry name" value="PROKAR_LIPOPROTEIN"/>
    <property type="match status" value="1"/>
</dbReference>
<dbReference type="RefSeq" id="WP_098193497.1">
    <property type="nucleotide sequence ID" value="NZ_CP023777.1"/>
</dbReference>
<evidence type="ECO:0008006" key="4">
    <source>
        <dbReference type="Google" id="ProtNLM"/>
    </source>
</evidence>
<evidence type="ECO:0000313" key="3">
    <source>
        <dbReference type="Proteomes" id="UP000220133"/>
    </source>
</evidence>
<reference evidence="2 3" key="1">
    <citation type="submission" date="2017-10" db="EMBL/GenBank/DDBJ databases">
        <title>Paenichitinophaga pekingensis gen. nov., sp. nov., isolated from activated sludge.</title>
        <authorList>
            <person name="Jin D."/>
            <person name="Kong X."/>
            <person name="Deng Y."/>
            <person name="Bai Z."/>
        </authorList>
    </citation>
    <scope>NUCLEOTIDE SEQUENCE [LARGE SCALE GENOMIC DNA]</scope>
    <source>
        <strain evidence="2 3">13</strain>
    </source>
</reference>
<dbReference type="Proteomes" id="UP000220133">
    <property type="component" value="Chromosome"/>
</dbReference>
<feature type="chain" id="PRO_5012877795" description="Viral A-type inclusion protein" evidence="1">
    <location>
        <begin position="31"/>
        <end position="149"/>
    </location>
</feature>
<sequence>MLRKKLGVLSTSTLAIGLLLSACQSGGNQAAEKSKIADSVKMLNKEVMEIHDAAMGKMITIRNLKQELGQNSDSLQKLKQPVPPTLLQAMNQLDSANAAMNTWMEEFDFDMEGKTDAEKLSYLKEELVKVTNVKLMMENSIEQAKPIEK</sequence>
<feature type="signal peptide" evidence="1">
    <location>
        <begin position="1"/>
        <end position="30"/>
    </location>
</feature>
<name>A0A291QTB9_9BACT</name>
<evidence type="ECO:0000256" key="1">
    <source>
        <dbReference type="SAM" id="SignalP"/>
    </source>
</evidence>
<protein>
    <recommendedName>
        <fullName evidence="4">Viral A-type inclusion protein</fullName>
    </recommendedName>
</protein>
<dbReference type="OrthoDB" id="1436925at2"/>
<evidence type="ECO:0000313" key="2">
    <source>
        <dbReference type="EMBL" id="ATL47113.1"/>
    </source>
</evidence>
<gene>
    <name evidence="2" type="ORF">COR50_07895</name>
</gene>
<proteinExistence type="predicted"/>
<keyword evidence="1" id="KW-0732">Signal</keyword>
<accession>A0A291QTB9</accession>
<dbReference type="EMBL" id="CP023777">
    <property type="protein sequence ID" value="ATL47113.1"/>
    <property type="molecule type" value="Genomic_DNA"/>
</dbReference>
<keyword evidence="3" id="KW-1185">Reference proteome</keyword>